<dbReference type="CDD" id="cd02588">
    <property type="entry name" value="HAD_L2-DEX"/>
    <property type="match status" value="1"/>
</dbReference>
<reference evidence="2" key="1">
    <citation type="submission" date="2018-12" db="EMBL/GenBank/DDBJ databases">
        <title>Novel natural products biosynthetic potential of the class Ktedonobacteria.</title>
        <authorList>
            <person name="Zheng Y."/>
            <person name="Saitou A."/>
            <person name="Wang C.M."/>
            <person name="Toyoda A."/>
            <person name="Minakuchi Y."/>
            <person name="Sekiguchi Y."/>
            <person name="Ueda K."/>
            <person name="Takano H."/>
            <person name="Sakai Y."/>
            <person name="Yokota A."/>
            <person name="Yabe S."/>
        </authorList>
    </citation>
    <scope>NUCLEOTIDE SEQUENCE</scope>
    <source>
        <strain evidence="2">COM3</strain>
    </source>
</reference>
<dbReference type="InterPro" id="IPR023214">
    <property type="entry name" value="HAD_sf"/>
</dbReference>
<dbReference type="GO" id="GO:0019120">
    <property type="term" value="F:hydrolase activity, acting on acid halide bonds, in C-halide compounds"/>
    <property type="evidence" value="ECO:0007669"/>
    <property type="project" value="InterPro"/>
</dbReference>
<dbReference type="NCBIfam" id="TIGR01428">
    <property type="entry name" value="HAD_type_II"/>
    <property type="match status" value="1"/>
</dbReference>
<dbReference type="Pfam" id="PF00702">
    <property type="entry name" value="Hydrolase"/>
    <property type="match status" value="1"/>
</dbReference>
<dbReference type="PRINTS" id="PR00413">
    <property type="entry name" value="HADHALOGNASE"/>
</dbReference>
<keyword evidence="1" id="KW-0378">Hydrolase</keyword>
<evidence type="ECO:0000313" key="2">
    <source>
        <dbReference type="EMBL" id="BBH86913.1"/>
    </source>
</evidence>
<dbReference type="EMBL" id="AP019376">
    <property type="protein sequence ID" value="BBH86913.1"/>
    <property type="molecule type" value="Genomic_DNA"/>
</dbReference>
<proteinExistence type="predicted"/>
<dbReference type="InterPro" id="IPR051540">
    <property type="entry name" value="S-2-haloacid_dehalogenase"/>
</dbReference>
<dbReference type="InterPro" id="IPR006439">
    <property type="entry name" value="HAD-SF_hydro_IA"/>
</dbReference>
<dbReference type="Gene3D" id="3.40.50.1000">
    <property type="entry name" value="HAD superfamily/HAD-like"/>
    <property type="match status" value="1"/>
</dbReference>
<dbReference type="InterPro" id="IPR036412">
    <property type="entry name" value="HAD-like_sf"/>
</dbReference>
<dbReference type="InterPro" id="IPR006328">
    <property type="entry name" value="2-HAD"/>
</dbReference>
<dbReference type="SFLD" id="SFLDS00003">
    <property type="entry name" value="Haloacid_Dehalogenase"/>
    <property type="match status" value="1"/>
</dbReference>
<dbReference type="SFLD" id="SFLDG01129">
    <property type="entry name" value="C1.5:_HAD__Beta-PGM__Phosphata"/>
    <property type="match status" value="1"/>
</dbReference>
<protein>
    <submittedName>
        <fullName evidence="2">Haloacid dehalogenase</fullName>
    </submittedName>
</protein>
<dbReference type="Gene3D" id="1.10.150.750">
    <property type="match status" value="1"/>
</dbReference>
<dbReference type="PANTHER" id="PTHR43316">
    <property type="entry name" value="HYDROLASE, HALOACID DELAHOGENASE-RELATED"/>
    <property type="match status" value="1"/>
</dbReference>
<name>A0A455SEM4_9CHLR</name>
<dbReference type="PANTHER" id="PTHR43316:SF9">
    <property type="entry name" value="ACID DEHALOGENASE, PUTATIVE (AFU_ORTHOLOGUE AFUA_6G14460)-RELATED"/>
    <property type="match status" value="1"/>
</dbReference>
<evidence type="ECO:0000256" key="1">
    <source>
        <dbReference type="ARBA" id="ARBA00022801"/>
    </source>
</evidence>
<dbReference type="NCBIfam" id="TIGR01493">
    <property type="entry name" value="HAD-SF-IA-v2"/>
    <property type="match status" value="1"/>
</dbReference>
<dbReference type="SUPFAM" id="SSF56784">
    <property type="entry name" value="HAD-like"/>
    <property type="match status" value="1"/>
</dbReference>
<gene>
    <name evidence="2" type="ORF">KTC_16640</name>
</gene>
<sequence>MQKEQYWATFDCYGTLVDWDTGMYQAIASIAPEQVEQLFPLCHALQNEIEAEQPFRTYRQVLAESLLRASTQLGITLPPGGEHVLADTLPRWPLFDDVGPALQALRDNGWKLVILSNVDNDLIAQTLQAFPVSIDAVITAEEVRAYKPALNHFNTFQQRFQVDKEHWVHIARSAFHDIAPAHTLGLRSIWVNRAHEPAPPLPPTKEIPDLTGLLAAVQEVIA</sequence>
<organism evidence="2">
    <name type="scientific">Thermosporothrix sp. COM3</name>
    <dbReference type="NCBI Taxonomy" id="2490863"/>
    <lineage>
        <taxon>Bacteria</taxon>
        <taxon>Bacillati</taxon>
        <taxon>Chloroflexota</taxon>
        <taxon>Ktedonobacteria</taxon>
        <taxon>Ktedonobacterales</taxon>
        <taxon>Thermosporotrichaceae</taxon>
        <taxon>Thermosporothrix</taxon>
    </lineage>
</organism>
<dbReference type="AlphaFoldDB" id="A0A455SEM4"/>
<accession>A0A455SEM4</accession>